<sequence>MVLCTKSQNATTHLVPSLSIERTPGENGGIQRRGVICELNRELLEAALDLSDHFRGNRPSLGPLTILEAREGENNFGELARSHRFPIPQAGLLGSKEGECSIDISYTVGYSLNDSSLMFQNLDFESLDLVGKLNQVAEHDHRVESDILLSHGSTRVQPSHPKDLHKPGATTKRCFKQRMPITIHAHPMNRVSFCLCLLLILLAA</sequence>
<dbReference type="AlphaFoldDB" id="A0AAN9QI89"/>
<accession>A0AAN9QI89</accession>
<evidence type="ECO:0000313" key="2">
    <source>
        <dbReference type="Proteomes" id="UP001367508"/>
    </source>
</evidence>
<proteinExistence type="predicted"/>
<organism evidence="1 2">
    <name type="scientific">Canavalia gladiata</name>
    <name type="common">Sword bean</name>
    <name type="synonym">Dolichos gladiatus</name>
    <dbReference type="NCBI Taxonomy" id="3824"/>
    <lineage>
        <taxon>Eukaryota</taxon>
        <taxon>Viridiplantae</taxon>
        <taxon>Streptophyta</taxon>
        <taxon>Embryophyta</taxon>
        <taxon>Tracheophyta</taxon>
        <taxon>Spermatophyta</taxon>
        <taxon>Magnoliopsida</taxon>
        <taxon>eudicotyledons</taxon>
        <taxon>Gunneridae</taxon>
        <taxon>Pentapetalae</taxon>
        <taxon>rosids</taxon>
        <taxon>fabids</taxon>
        <taxon>Fabales</taxon>
        <taxon>Fabaceae</taxon>
        <taxon>Papilionoideae</taxon>
        <taxon>50 kb inversion clade</taxon>
        <taxon>NPAAA clade</taxon>
        <taxon>indigoferoid/millettioid clade</taxon>
        <taxon>Phaseoleae</taxon>
        <taxon>Canavalia</taxon>
    </lineage>
</organism>
<comment type="caution">
    <text evidence="1">The sequence shown here is derived from an EMBL/GenBank/DDBJ whole genome shotgun (WGS) entry which is preliminary data.</text>
</comment>
<name>A0AAN9QI89_CANGL</name>
<reference evidence="1 2" key="1">
    <citation type="submission" date="2024-01" db="EMBL/GenBank/DDBJ databases">
        <title>The genomes of 5 underutilized Papilionoideae crops provide insights into root nodulation and disease resistanc.</title>
        <authorList>
            <person name="Jiang F."/>
        </authorList>
    </citation>
    <scope>NUCLEOTIDE SEQUENCE [LARGE SCALE GENOMIC DNA]</scope>
    <source>
        <strain evidence="1">LVBAO_FW01</strain>
        <tissue evidence="1">Leaves</tissue>
    </source>
</reference>
<dbReference type="EMBL" id="JAYMYQ010000004">
    <property type="protein sequence ID" value="KAK7338510.1"/>
    <property type="molecule type" value="Genomic_DNA"/>
</dbReference>
<protein>
    <submittedName>
        <fullName evidence="1">Uncharacterized protein</fullName>
    </submittedName>
</protein>
<gene>
    <name evidence="1" type="ORF">VNO77_19122</name>
</gene>
<keyword evidence="2" id="KW-1185">Reference proteome</keyword>
<dbReference type="Proteomes" id="UP001367508">
    <property type="component" value="Unassembled WGS sequence"/>
</dbReference>
<evidence type="ECO:0000313" key="1">
    <source>
        <dbReference type="EMBL" id="KAK7338510.1"/>
    </source>
</evidence>